<gene>
    <name evidence="3" type="ORF">C8Q71DRAFT_750331</name>
</gene>
<dbReference type="InterPro" id="IPR054289">
    <property type="entry name" value="DUF7025"/>
</dbReference>
<dbReference type="Pfam" id="PF22942">
    <property type="entry name" value="DUF7025"/>
    <property type="match status" value="1"/>
</dbReference>
<dbReference type="SUPFAM" id="SSF52540">
    <property type="entry name" value="P-loop containing nucleoside triphosphate hydrolases"/>
    <property type="match status" value="1"/>
</dbReference>
<dbReference type="PANTHER" id="PTHR46411:SF2">
    <property type="entry name" value="AAA+ ATPASE DOMAIN-CONTAINING PROTEIN"/>
    <property type="match status" value="1"/>
</dbReference>
<keyword evidence="1" id="KW-0812">Transmembrane</keyword>
<dbReference type="EMBL" id="JADCUA010000007">
    <property type="protein sequence ID" value="KAH9838293.1"/>
    <property type="molecule type" value="Genomic_DNA"/>
</dbReference>
<dbReference type="GeneID" id="72003996"/>
<dbReference type="InterPro" id="IPR003959">
    <property type="entry name" value="ATPase_AAA_core"/>
</dbReference>
<feature type="domain" description="AAA+ ATPase" evidence="2">
    <location>
        <begin position="455"/>
        <end position="580"/>
    </location>
</feature>
<dbReference type="Proteomes" id="UP000814176">
    <property type="component" value="Unassembled WGS sequence"/>
</dbReference>
<dbReference type="SMART" id="SM00382">
    <property type="entry name" value="AAA"/>
    <property type="match status" value="1"/>
</dbReference>
<keyword evidence="4" id="KW-1185">Reference proteome</keyword>
<evidence type="ECO:0000313" key="3">
    <source>
        <dbReference type="EMBL" id="KAH9838293.1"/>
    </source>
</evidence>
<dbReference type="InterPro" id="IPR027417">
    <property type="entry name" value="P-loop_NTPase"/>
</dbReference>
<dbReference type="Pfam" id="PF00004">
    <property type="entry name" value="AAA"/>
    <property type="match status" value="1"/>
</dbReference>
<dbReference type="PANTHER" id="PTHR46411">
    <property type="entry name" value="FAMILY ATPASE, PUTATIVE-RELATED"/>
    <property type="match status" value="1"/>
</dbReference>
<dbReference type="CDD" id="cd19481">
    <property type="entry name" value="RecA-like_protease"/>
    <property type="match status" value="1"/>
</dbReference>
<evidence type="ECO:0000313" key="4">
    <source>
        <dbReference type="Proteomes" id="UP000814176"/>
    </source>
</evidence>
<keyword evidence="3" id="KW-0378">Hydrolase</keyword>
<comment type="caution">
    <text evidence="3">The sequence shown here is derived from an EMBL/GenBank/DDBJ whole genome shotgun (WGS) entry which is preliminary data.</text>
</comment>
<organism evidence="3 4">
    <name type="scientific">Rhodofomes roseus</name>
    <dbReference type="NCBI Taxonomy" id="34475"/>
    <lineage>
        <taxon>Eukaryota</taxon>
        <taxon>Fungi</taxon>
        <taxon>Dikarya</taxon>
        <taxon>Basidiomycota</taxon>
        <taxon>Agaricomycotina</taxon>
        <taxon>Agaricomycetes</taxon>
        <taxon>Polyporales</taxon>
        <taxon>Rhodofomes</taxon>
    </lineage>
</organism>
<evidence type="ECO:0000256" key="1">
    <source>
        <dbReference type="SAM" id="Phobius"/>
    </source>
</evidence>
<name>A0ABQ8KK66_9APHY</name>
<feature type="transmembrane region" description="Helical" evidence="1">
    <location>
        <begin position="677"/>
        <end position="698"/>
    </location>
</feature>
<proteinExistence type="predicted"/>
<accession>A0ABQ8KK66</accession>
<reference evidence="3 4" key="1">
    <citation type="journal article" date="2021" name="Environ. Microbiol.">
        <title>Gene family expansions and transcriptome signatures uncover fungal adaptations to wood decay.</title>
        <authorList>
            <person name="Hage H."/>
            <person name="Miyauchi S."/>
            <person name="Viragh M."/>
            <person name="Drula E."/>
            <person name="Min B."/>
            <person name="Chaduli D."/>
            <person name="Navarro D."/>
            <person name="Favel A."/>
            <person name="Norest M."/>
            <person name="Lesage-Meessen L."/>
            <person name="Balint B."/>
            <person name="Merenyi Z."/>
            <person name="de Eugenio L."/>
            <person name="Morin E."/>
            <person name="Martinez A.T."/>
            <person name="Baldrian P."/>
            <person name="Stursova M."/>
            <person name="Martinez M.J."/>
            <person name="Novotny C."/>
            <person name="Magnuson J.K."/>
            <person name="Spatafora J.W."/>
            <person name="Maurice S."/>
            <person name="Pangilinan J."/>
            <person name="Andreopoulos W."/>
            <person name="LaButti K."/>
            <person name="Hundley H."/>
            <person name="Na H."/>
            <person name="Kuo A."/>
            <person name="Barry K."/>
            <person name="Lipzen A."/>
            <person name="Henrissat B."/>
            <person name="Riley R."/>
            <person name="Ahrendt S."/>
            <person name="Nagy L.G."/>
            <person name="Grigoriev I.V."/>
            <person name="Martin F."/>
            <person name="Rosso M.N."/>
        </authorList>
    </citation>
    <scope>NUCLEOTIDE SEQUENCE [LARGE SCALE GENOMIC DNA]</scope>
    <source>
        <strain evidence="3 4">CIRM-BRFM 1785</strain>
    </source>
</reference>
<dbReference type="GO" id="GO:0016787">
    <property type="term" value="F:hydrolase activity"/>
    <property type="evidence" value="ECO:0007669"/>
    <property type="project" value="UniProtKB-KW"/>
</dbReference>
<protein>
    <submittedName>
        <fullName evidence="3">P-loop containing nucleoside triphosphate hydrolase protein</fullName>
    </submittedName>
</protein>
<dbReference type="Gene3D" id="3.40.50.300">
    <property type="entry name" value="P-loop containing nucleotide triphosphate hydrolases"/>
    <property type="match status" value="1"/>
</dbReference>
<keyword evidence="1" id="KW-1133">Transmembrane helix</keyword>
<dbReference type="InterPro" id="IPR003593">
    <property type="entry name" value="AAA+_ATPase"/>
</dbReference>
<dbReference type="RefSeq" id="XP_047780208.1">
    <property type="nucleotide sequence ID" value="XM_047923264.1"/>
</dbReference>
<evidence type="ECO:0000259" key="2">
    <source>
        <dbReference type="SMART" id="SM00382"/>
    </source>
</evidence>
<keyword evidence="1" id="KW-0472">Membrane</keyword>
<sequence>MCSERLRFHPSIAVVDLQSDPSRMSGVISDAADTQLCAENDQVMIPEAALPESRPQIARYDMFFSQRTLRHELRKTHKPVTPKKKAIIVVKRLINSRGQLENTVMEIHQEALRNTLLAINRDVEGLELTARKPALEKDVFFFSYRQLETRRRELEQSNIPEDQETLEGIYAALRFIDEDLKDSIADFDVLIGQRQITYELLWALFRPNSYVHAYDTDIDQRYVACAKTLEYYESTQRGKWAEIECDIIIRDDLDLGLTRIKFEVDNFPGARSIFDLPIYPLEHYPDHDALYKAAVSRGKDYVGSNLHFYQHHGAGTVHISDPDDHGPTMLLMPGQERKDRGQTLQIQERIMVDVESFYEYQPHSKFIRHVYRRLDPTKLLEKDYLLCTPVLLGFCCATKAWGAFAIGRTTEIQWSDEPFDTLVLGDAQKSLISSLVMEHTSHSLGFDDVVAGKGRGLVGLLSGNPGCGKTLTAEAVAEFTHKPLYAVSAGELGTSPESTDIHLRRILRVGQRWNAVVLIDEADVFLRERDNIDISRNALVSIFLRQVEYHTGVLIFTTNLIKQIDVAFESRIHFCVQYPDLDYTSRKAIWQAFLLKAGVPDEEISRRFAKIPLNGRQIKNVVSTAKSIAWAEWKARRSSAQGPTASSEAPKLTPEHVYTVLNVMQDWRVAKSGRTPYLHLIVLGVAGIVCALGILVLWQCRALVSFFL</sequence>